<proteinExistence type="predicted"/>
<gene>
    <name evidence="1" type="ORF">RRG08_052280</name>
</gene>
<comment type="caution">
    <text evidence="1">The sequence shown here is derived from an EMBL/GenBank/DDBJ whole genome shotgun (WGS) entry which is preliminary data.</text>
</comment>
<keyword evidence="2" id="KW-1185">Reference proteome</keyword>
<protein>
    <submittedName>
        <fullName evidence="1">Uncharacterized protein</fullName>
    </submittedName>
</protein>
<sequence length="84" mass="9515">MGKRVGLGPSIKIGRFPIRKCLHRDIFSFKINLTTPVTTFEDEVKISQQMPEMCGELRPLFFNLSGRCGPEQHGRKASATNTRH</sequence>
<dbReference type="AlphaFoldDB" id="A0AAE0ZYQ1"/>
<name>A0AAE0ZYQ1_9GAST</name>
<organism evidence="1 2">
    <name type="scientific">Elysia crispata</name>
    <name type="common">lettuce slug</name>
    <dbReference type="NCBI Taxonomy" id="231223"/>
    <lineage>
        <taxon>Eukaryota</taxon>
        <taxon>Metazoa</taxon>
        <taxon>Spiralia</taxon>
        <taxon>Lophotrochozoa</taxon>
        <taxon>Mollusca</taxon>
        <taxon>Gastropoda</taxon>
        <taxon>Heterobranchia</taxon>
        <taxon>Euthyneura</taxon>
        <taxon>Panpulmonata</taxon>
        <taxon>Sacoglossa</taxon>
        <taxon>Placobranchoidea</taxon>
        <taxon>Plakobranchidae</taxon>
        <taxon>Elysia</taxon>
    </lineage>
</organism>
<evidence type="ECO:0000313" key="1">
    <source>
        <dbReference type="EMBL" id="KAK3778133.1"/>
    </source>
</evidence>
<accession>A0AAE0ZYQ1</accession>
<evidence type="ECO:0000313" key="2">
    <source>
        <dbReference type="Proteomes" id="UP001283361"/>
    </source>
</evidence>
<dbReference type="Proteomes" id="UP001283361">
    <property type="component" value="Unassembled WGS sequence"/>
</dbReference>
<dbReference type="EMBL" id="JAWDGP010003009">
    <property type="protein sequence ID" value="KAK3778133.1"/>
    <property type="molecule type" value="Genomic_DNA"/>
</dbReference>
<reference evidence="1" key="1">
    <citation type="journal article" date="2023" name="G3 (Bethesda)">
        <title>A reference genome for the long-term kleptoplast-retaining sea slug Elysia crispata morphotype clarki.</title>
        <authorList>
            <person name="Eastman K.E."/>
            <person name="Pendleton A.L."/>
            <person name="Shaikh M.A."/>
            <person name="Suttiyut T."/>
            <person name="Ogas R."/>
            <person name="Tomko P."/>
            <person name="Gavelis G."/>
            <person name="Widhalm J.R."/>
            <person name="Wisecaver J.H."/>
        </authorList>
    </citation>
    <scope>NUCLEOTIDE SEQUENCE</scope>
    <source>
        <strain evidence="1">ECLA1</strain>
    </source>
</reference>